<sequence>MLLLVLTALTPLFIYLILRVAWDLIVYGNVVAVFGAGLNFVLFLEFLIFVYLGYFVVKVLKK</sequence>
<evidence type="ECO:0000313" key="3">
    <source>
        <dbReference type="Proteomes" id="UP000182344"/>
    </source>
</evidence>
<name>A0A1J5HSR6_9BACT</name>
<reference evidence="2 3" key="1">
    <citation type="journal article" date="2016" name="Environ. Microbiol.">
        <title>Genomic resolution of a cold subsurface aquifer community provides metabolic insights for novel microbes adapted to high CO concentrations.</title>
        <authorList>
            <person name="Probst A.J."/>
            <person name="Castelle C.J."/>
            <person name="Singh A."/>
            <person name="Brown C.T."/>
            <person name="Anantharaman K."/>
            <person name="Sharon I."/>
            <person name="Hug L.A."/>
            <person name="Burstein D."/>
            <person name="Emerson J.B."/>
            <person name="Thomas B.C."/>
            <person name="Banfield J.F."/>
        </authorList>
    </citation>
    <scope>NUCLEOTIDE SEQUENCE [LARGE SCALE GENOMIC DNA]</scope>
    <source>
        <strain evidence="2">CG2_30_35_20</strain>
    </source>
</reference>
<proteinExistence type="predicted"/>
<protein>
    <submittedName>
        <fullName evidence="2">Uncharacterized protein</fullName>
    </submittedName>
</protein>
<dbReference type="STRING" id="1805376.AUK05_01255"/>
<evidence type="ECO:0000313" key="2">
    <source>
        <dbReference type="EMBL" id="OIP87451.1"/>
    </source>
</evidence>
<dbReference type="AlphaFoldDB" id="A0A1J5HSR6"/>
<keyword evidence="1" id="KW-1133">Transmembrane helix</keyword>
<keyword evidence="1" id="KW-0472">Membrane</keyword>
<organism evidence="2 3">
    <name type="scientific">Candidatus Shapirobacteria bacterium CG2_30_35_20</name>
    <dbReference type="NCBI Taxonomy" id="1805376"/>
    <lineage>
        <taxon>Bacteria</taxon>
        <taxon>Candidatus Shapironibacteriota</taxon>
    </lineage>
</organism>
<accession>A0A1J5HSR6</accession>
<dbReference type="EMBL" id="MNZO01000018">
    <property type="protein sequence ID" value="OIP87451.1"/>
    <property type="molecule type" value="Genomic_DNA"/>
</dbReference>
<evidence type="ECO:0000256" key="1">
    <source>
        <dbReference type="SAM" id="Phobius"/>
    </source>
</evidence>
<feature type="transmembrane region" description="Helical" evidence="1">
    <location>
        <begin position="31"/>
        <end position="57"/>
    </location>
</feature>
<keyword evidence="1" id="KW-0812">Transmembrane</keyword>
<gene>
    <name evidence="2" type="ORF">AUK05_01255</name>
</gene>
<comment type="caution">
    <text evidence="2">The sequence shown here is derived from an EMBL/GenBank/DDBJ whole genome shotgun (WGS) entry which is preliminary data.</text>
</comment>
<dbReference type="Proteomes" id="UP000182344">
    <property type="component" value="Unassembled WGS sequence"/>
</dbReference>